<sequence length="234" mass="26312">MNPGRTSKLNKFIVIDYFDKLKAVTTCLGIFDKPQLRKGDKRVHRVVPEYGENVSMPSCEYAPGQVIPPTILFKGKRLNPEWKATFITCYVLLIFDGASSHLDAGIVEAANAYGIALFCLPSNTTHELQHFDKSVFGPYERFWDDGMLLYWPRQTDIQNRTISRTFGKIFSRVWAKATTPANVSTGFSTTEIYPFDPTAIHESAYTPSELTRIENTDETPQGSQSADPVFPTAE</sequence>
<gene>
    <name evidence="2" type="ORF">PR048_023680</name>
</gene>
<keyword evidence="3" id="KW-1185">Reference proteome</keyword>
<feature type="region of interest" description="Disordered" evidence="1">
    <location>
        <begin position="211"/>
        <end position="234"/>
    </location>
</feature>
<evidence type="ECO:0000256" key="1">
    <source>
        <dbReference type="SAM" id="MobiDB-lite"/>
    </source>
</evidence>
<accession>A0ABQ9GUU7</accession>
<proteinExistence type="predicted"/>
<dbReference type="Proteomes" id="UP001159363">
    <property type="component" value="Chromosome 8"/>
</dbReference>
<evidence type="ECO:0000313" key="3">
    <source>
        <dbReference type="Proteomes" id="UP001159363"/>
    </source>
</evidence>
<evidence type="ECO:0000313" key="2">
    <source>
        <dbReference type="EMBL" id="KAJ8875781.1"/>
    </source>
</evidence>
<organism evidence="2 3">
    <name type="scientific">Dryococelus australis</name>
    <dbReference type="NCBI Taxonomy" id="614101"/>
    <lineage>
        <taxon>Eukaryota</taxon>
        <taxon>Metazoa</taxon>
        <taxon>Ecdysozoa</taxon>
        <taxon>Arthropoda</taxon>
        <taxon>Hexapoda</taxon>
        <taxon>Insecta</taxon>
        <taxon>Pterygota</taxon>
        <taxon>Neoptera</taxon>
        <taxon>Polyneoptera</taxon>
        <taxon>Phasmatodea</taxon>
        <taxon>Verophasmatodea</taxon>
        <taxon>Anareolatae</taxon>
        <taxon>Phasmatidae</taxon>
        <taxon>Eurycanthinae</taxon>
        <taxon>Dryococelus</taxon>
    </lineage>
</organism>
<reference evidence="2 3" key="1">
    <citation type="submission" date="2023-02" db="EMBL/GenBank/DDBJ databases">
        <title>LHISI_Scaffold_Assembly.</title>
        <authorList>
            <person name="Stuart O.P."/>
            <person name="Cleave R."/>
            <person name="Magrath M.J.L."/>
            <person name="Mikheyev A.S."/>
        </authorList>
    </citation>
    <scope>NUCLEOTIDE SEQUENCE [LARGE SCALE GENOMIC DNA]</scope>
    <source>
        <strain evidence="2">Daus_M_001</strain>
        <tissue evidence="2">Leg muscle</tissue>
    </source>
</reference>
<evidence type="ECO:0008006" key="4">
    <source>
        <dbReference type="Google" id="ProtNLM"/>
    </source>
</evidence>
<name>A0ABQ9GUU7_9NEOP</name>
<comment type="caution">
    <text evidence="2">The sequence shown here is derived from an EMBL/GenBank/DDBJ whole genome shotgun (WGS) entry which is preliminary data.</text>
</comment>
<dbReference type="EMBL" id="JARBHB010000009">
    <property type="protein sequence ID" value="KAJ8875781.1"/>
    <property type="molecule type" value="Genomic_DNA"/>
</dbReference>
<protein>
    <recommendedName>
        <fullName evidence="4">DDE-1 domain-containing protein</fullName>
    </recommendedName>
</protein>